<dbReference type="InterPro" id="IPR019783">
    <property type="entry name" value="SDO1/SBDS_N"/>
</dbReference>
<accession>A0A5M3MU34</accession>
<dbReference type="AlphaFoldDB" id="A0A5M3MU34"/>
<dbReference type="RefSeq" id="XP_007767404.1">
    <property type="nucleotide sequence ID" value="XM_007769214.1"/>
</dbReference>
<evidence type="ECO:0000313" key="3">
    <source>
        <dbReference type="EMBL" id="EIW82274.1"/>
    </source>
</evidence>
<proteinExistence type="predicted"/>
<dbReference type="InterPro" id="IPR039100">
    <property type="entry name" value="Sdo1/SBDS-like"/>
</dbReference>
<reference evidence="4" key="1">
    <citation type="journal article" date="2012" name="Science">
        <title>The Paleozoic origin of enzymatic lignin decomposition reconstructed from 31 fungal genomes.</title>
        <authorList>
            <person name="Floudas D."/>
            <person name="Binder M."/>
            <person name="Riley R."/>
            <person name="Barry K."/>
            <person name="Blanchette R.A."/>
            <person name="Henrissat B."/>
            <person name="Martinez A.T."/>
            <person name="Otillar R."/>
            <person name="Spatafora J.W."/>
            <person name="Yadav J.S."/>
            <person name="Aerts A."/>
            <person name="Benoit I."/>
            <person name="Boyd A."/>
            <person name="Carlson A."/>
            <person name="Copeland A."/>
            <person name="Coutinho P.M."/>
            <person name="de Vries R.P."/>
            <person name="Ferreira P."/>
            <person name="Findley K."/>
            <person name="Foster B."/>
            <person name="Gaskell J."/>
            <person name="Glotzer D."/>
            <person name="Gorecki P."/>
            <person name="Heitman J."/>
            <person name="Hesse C."/>
            <person name="Hori C."/>
            <person name="Igarashi K."/>
            <person name="Jurgens J.A."/>
            <person name="Kallen N."/>
            <person name="Kersten P."/>
            <person name="Kohler A."/>
            <person name="Kuees U."/>
            <person name="Kumar T.K.A."/>
            <person name="Kuo A."/>
            <person name="LaButti K."/>
            <person name="Larrondo L.F."/>
            <person name="Lindquist E."/>
            <person name="Ling A."/>
            <person name="Lombard V."/>
            <person name="Lucas S."/>
            <person name="Lundell T."/>
            <person name="Martin R."/>
            <person name="McLaughlin D.J."/>
            <person name="Morgenstern I."/>
            <person name="Morin E."/>
            <person name="Murat C."/>
            <person name="Nagy L.G."/>
            <person name="Nolan M."/>
            <person name="Ohm R.A."/>
            <person name="Patyshakuliyeva A."/>
            <person name="Rokas A."/>
            <person name="Ruiz-Duenas F.J."/>
            <person name="Sabat G."/>
            <person name="Salamov A."/>
            <person name="Samejima M."/>
            <person name="Schmutz J."/>
            <person name="Slot J.C."/>
            <person name="St John F."/>
            <person name="Stenlid J."/>
            <person name="Sun H."/>
            <person name="Sun S."/>
            <person name="Syed K."/>
            <person name="Tsang A."/>
            <person name="Wiebenga A."/>
            <person name="Young D."/>
            <person name="Pisabarro A."/>
            <person name="Eastwood D.C."/>
            <person name="Martin F."/>
            <person name="Cullen D."/>
            <person name="Grigoriev I.V."/>
            <person name="Hibbett D.S."/>
        </authorList>
    </citation>
    <scope>NUCLEOTIDE SEQUENCE [LARGE SCALE GENOMIC DNA]</scope>
    <source>
        <strain evidence="4">RWD-64-598 SS2</strain>
    </source>
</reference>
<name>A0A5M3MU34_CONPW</name>
<dbReference type="Proteomes" id="UP000053558">
    <property type="component" value="Unassembled WGS sequence"/>
</dbReference>
<feature type="domain" description="Ribosome maturation protein SDO1/SBDS N-terminal" evidence="2">
    <location>
        <begin position="6"/>
        <end position="94"/>
    </location>
</feature>
<evidence type="ECO:0000256" key="1">
    <source>
        <dbReference type="SAM" id="MobiDB-lite"/>
    </source>
</evidence>
<dbReference type="EMBL" id="JH711577">
    <property type="protein sequence ID" value="EIW82274.1"/>
    <property type="molecule type" value="Genomic_DNA"/>
</dbReference>
<sequence length="122" mass="13280">MVKALTKVVYKPDTQSTDEFIAIVNPAEYKKWKEGMSIALSEVVDSFDVFHSNQGSQGLLGKPSNQQLDTVFGTHKDVDVIMQVLEKGREQASEGFGSGMFNPNQTRGSAVVDSRGRGLTGI</sequence>
<dbReference type="PANTHER" id="PTHR10927">
    <property type="entry name" value="RIBOSOME MATURATION PROTEIN SBDS"/>
    <property type="match status" value="1"/>
</dbReference>
<gene>
    <name evidence="3" type="ORF">CONPUDRAFT_54585</name>
</gene>
<protein>
    <submittedName>
        <fullName evidence="3">DUF1960-domain-containing protein</fullName>
    </submittedName>
</protein>
<dbReference type="GeneID" id="19207679"/>
<dbReference type="SUPFAM" id="SSF89895">
    <property type="entry name" value="FYSH domain"/>
    <property type="match status" value="1"/>
</dbReference>
<dbReference type="KEGG" id="cput:CONPUDRAFT_54585"/>
<dbReference type="Gene3D" id="3.30.1250.10">
    <property type="entry name" value="Ribosome maturation protein SBDS, N-terminal domain"/>
    <property type="match status" value="1"/>
</dbReference>
<evidence type="ECO:0000313" key="4">
    <source>
        <dbReference type="Proteomes" id="UP000053558"/>
    </source>
</evidence>
<dbReference type="Pfam" id="PF01172">
    <property type="entry name" value="SBDS_N"/>
    <property type="match status" value="1"/>
</dbReference>
<feature type="region of interest" description="Disordered" evidence="1">
    <location>
        <begin position="93"/>
        <end position="122"/>
    </location>
</feature>
<keyword evidence="4" id="KW-1185">Reference proteome</keyword>
<dbReference type="PANTHER" id="PTHR10927:SF2">
    <property type="entry name" value="RESTRICTION OF TELOMERE CAPPING PROTEIN 3"/>
    <property type="match status" value="1"/>
</dbReference>
<organism evidence="3 4">
    <name type="scientific">Coniophora puteana (strain RWD-64-598)</name>
    <name type="common">Brown rot fungus</name>
    <dbReference type="NCBI Taxonomy" id="741705"/>
    <lineage>
        <taxon>Eukaryota</taxon>
        <taxon>Fungi</taxon>
        <taxon>Dikarya</taxon>
        <taxon>Basidiomycota</taxon>
        <taxon>Agaricomycotina</taxon>
        <taxon>Agaricomycetes</taxon>
        <taxon>Agaricomycetidae</taxon>
        <taxon>Boletales</taxon>
        <taxon>Coniophorineae</taxon>
        <taxon>Coniophoraceae</taxon>
        <taxon>Coniophora</taxon>
    </lineage>
</organism>
<dbReference type="OMA" id="PEHGKQG"/>
<dbReference type="InterPro" id="IPR036786">
    <property type="entry name" value="Ribosome_mat_SBDS_N_sf"/>
</dbReference>
<evidence type="ECO:0000259" key="2">
    <source>
        <dbReference type="Pfam" id="PF01172"/>
    </source>
</evidence>
<dbReference type="OrthoDB" id="2567806at2759"/>
<comment type="caution">
    <text evidence="3">The sequence shown here is derived from an EMBL/GenBank/DDBJ whole genome shotgun (WGS) entry which is preliminary data.</text>
</comment>